<feature type="region of interest" description="Disordered" evidence="1">
    <location>
        <begin position="1"/>
        <end position="36"/>
    </location>
</feature>
<dbReference type="Proteomes" id="UP001224775">
    <property type="component" value="Unassembled WGS sequence"/>
</dbReference>
<sequence>MNELNSVASASRTSVGSNNNDAYSTSIASATTSSTRPRALLASLKSPRRVWYCALFISSLIAMGSTFEAVKMQRRYTAPTIPPTPTQQWSVASITITSS</sequence>
<keyword evidence="2" id="KW-0812">Transmembrane</keyword>
<evidence type="ECO:0000313" key="3">
    <source>
        <dbReference type="EMBL" id="KAK1744460.1"/>
    </source>
</evidence>
<evidence type="ECO:0000256" key="1">
    <source>
        <dbReference type="SAM" id="MobiDB-lite"/>
    </source>
</evidence>
<accession>A0AAD8YFF7</accession>
<feature type="compositionally biased region" description="Low complexity" evidence="1">
    <location>
        <begin position="24"/>
        <end position="35"/>
    </location>
</feature>
<dbReference type="AlphaFoldDB" id="A0AAD8YFF7"/>
<proteinExistence type="predicted"/>
<feature type="compositionally biased region" description="Polar residues" evidence="1">
    <location>
        <begin position="1"/>
        <end position="23"/>
    </location>
</feature>
<evidence type="ECO:0000313" key="4">
    <source>
        <dbReference type="Proteomes" id="UP001224775"/>
    </source>
</evidence>
<keyword evidence="4" id="KW-1185">Reference proteome</keyword>
<comment type="caution">
    <text evidence="3">The sequence shown here is derived from an EMBL/GenBank/DDBJ whole genome shotgun (WGS) entry which is preliminary data.</text>
</comment>
<feature type="transmembrane region" description="Helical" evidence="2">
    <location>
        <begin position="49"/>
        <end position="67"/>
    </location>
</feature>
<keyword evidence="2" id="KW-0472">Membrane</keyword>
<reference evidence="3" key="1">
    <citation type="submission" date="2023-06" db="EMBL/GenBank/DDBJ databases">
        <title>Survivors Of The Sea: Transcriptome response of Skeletonema marinoi to long-term dormancy.</title>
        <authorList>
            <person name="Pinder M.I.M."/>
            <person name="Kourtchenko O."/>
            <person name="Robertson E.K."/>
            <person name="Larsson T."/>
            <person name="Maumus F."/>
            <person name="Osuna-Cruz C.M."/>
            <person name="Vancaester E."/>
            <person name="Stenow R."/>
            <person name="Vandepoele K."/>
            <person name="Ploug H."/>
            <person name="Bruchert V."/>
            <person name="Godhe A."/>
            <person name="Topel M."/>
        </authorList>
    </citation>
    <scope>NUCLEOTIDE SEQUENCE</scope>
    <source>
        <strain evidence="3">R05AC</strain>
    </source>
</reference>
<keyword evidence="2" id="KW-1133">Transmembrane helix</keyword>
<name>A0AAD8YFF7_9STRA</name>
<protein>
    <submittedName>
        <fullName evidence="3">Uncharacterized protein</fullName>
    </submittedName>
</protein>
<organism evidence="3 4">
    <name type="scientific">Skeletonema marinoi</name>
    <dbReference type="NCBI Taxonomy" id="267567"/>
    <lineage>
        <taxon>Eukaryota</taxon>
        <taxon>Sar</taxon>
        <taxon>Stramenopiles</taxon>
        <taxon>Ochrophyta</taxon>
        <taxon>Bacillariophyta</taxon>
        <taxon>Coscinodiscophyceae</taxon>
        <taxon>Thalassiosirophycidae</taxon>
        <taxon>Thalassiosirales</taxon>
        <taxon>Skeletonemataceae</taxon>
        <taxon>Skeletonema</taxon>
        <taxon>Skeletonema marinoi-dohrnii complex</taxon>
    </lineage>
</organism>
<dbReference type="EMBL" id="JATAAI010000007">
    <property type="protein sequence ID" value="KAK1744460.1"/>
    <property type="molecule type" value="Genomic_DNA"/>
</dbReference>
<evidence type="ECO:0000256" key="2">
    <source>
        <dbReference type="SAM" id="Phobius"/>
    </source>
</evidence>
<gene>
    <name evidence="3" type="ORF">QTG54_004993</name>
</gene>